<sequence length="256" mass="29296">MEFKKILIVGNQGTFFKDTISALGKHSEFSINAYDASDLINNEEILKEFNGAETMLYISGETRHLNKMNQLNIELPSMLLDLCEQHGCNFLYLSSLAVFGWVVNDICNLNSSRNFICEYGRTKNAFDTIVKSKSCENTIQVGGVYPASIYSNNGRSAIDKFERLFNKIPLLKCFKFQGNISYIERKILIEKLIYKIKHSDYSDEILSNHKTLSDFSNRRAIPVPKLPQFIFDFSKKLLGAKKALLLKLIFRGVIYK</sequence>
<dbReference type="InterPro" id="IPR001509">
    <property type="entry name" value="Epimerase_deHydtase"/>
</dbReference>
<dbReference type="EMBL" id="CP134146">
    <property type="protein sequence ID" value="WNC69654.1"/>
    <property type="molecule type" value="Genomic_DNA"/>
</dbReference>
<name>A0ABY9TM40_9GAMM</name>
<reference evidence="3" key="1">
    <citation type="submission" date="2023-09" db="EMBL/GenBank/DDBJ databases">
        <authorList>
            <person name="Li S."/>
            <person name="Li X."/>
            <person name="Zhang C."/>
            <person name="Zhao Z."/>
        </authorList>
    </citation>
    <scope>NUCLEOTIDE SEQUENCE [LARGE SCALE GENOMIC DNA]</scope>
    <source>
        <strain evidence="3">SQ345</strain>
    </source>
</reference>
<dbReference type="Gene3D" id="3.40.50.720">
    <property type="entry name" value="NAD(P)-binding Rossmann-like Domain"/>
    <property type="match status" value="1"/>
</dbReference>
<dbReference type="RefSeq" id="WP_348388797.1">
    <property type="nucleotide sequence ID" value="NZ_CP134146.1"/>
</dbReference>
<accession>A0ABY9TM40</accession>
<evidence type="ECO:0000313" key="3">
    <source>
        <dbReference type="Proteomes" id="UP001248581"/>
    </source>
</evidence>
<gene>
    <name evidence="2" type="ORF">RI845_05770</name>
</gene>
<organism evidence="2 3">
    <name type="scientific">Thalassotalea nanhaiensis</name>
    <dbReference type="NCBI Taxonomy" id="3065648"/>
    <lineage>
        <taxon>Bacteria</taxon>
        <taxon>Pseudomonadati</taxon>
        <taxon>Pseudomonadota</taxon>
        <taxon>Gammaproteobacteria</taxon>
        <taxon>Alteromonadales</taxon>
        <taxon>Colwelliaceae</taxon>
        <taxon>Thalassotalea</taxon>
    </lineage>
</organism>
<dbReference type="Pfam" id="PF01370">
    <property type="entry name" value="Epimerase"/>
    <property type="match status" value="1"/>
</dbReference>
<keyword evidence="3" id="KW-1185">Reference proteome</keyword>
<dbReference type="Proteomes" id="UP001248581">
    <property type="component" value="Chromosome"/>
</dbReference>
<evidence type="ECO:0000313" key="2">
    <source>
        <dbReference type="EMBL" id="WNC69654.1"/>
    </source>
</evidence>
<dbReference type="InterPro" id="IPR036291">
    <property type="entry name" value="NAD(P)-bd_dom_sf"/>
</dbReference>
<feature type="domain" description="NAD-dependent epimerase/dehydratase" evidence="1">
    <location>
        <begin position="67"/>
        <end position="153"/>
    </location>
</feature>
<protein>
    <submittedName>
        <fullName evidence="2">NAD-dependent epimerase/dehydratase family protein</fullName>
    </submittedName>
</protein>
<dbReference type="SUPFAM" id="SSF51735">
    <property type="entry name" value="NAD(P)-binding Rossmann-fold domains"/>
    <property type="match status" value="1"/>
</dbReference>
<proteinExistence type="predicted"/>
<evidence type="ECO:0000259" key="1">
    <source>
        <dbReference type="Pfam" id="PF01370"/>
    </source>
</evidence>